<comment type="caution">
    <text evidence="2">The sequence shown here is derived from an EMBL/GenBank/DDBJ whole genome shotgun (WGS) entry which is preliminary data.</text>
</comment>
<feature type="transmembrane region" description="Helical" evidence="1">
    <location>
        <begin position="12"/>
        <end position="34"/>
    </location>
</feature>
<reference evidence="2 3" key="1">
    <citation type="submission" date="2024-04" db="EMBL/GenBank/DDBJ databases">
        <title>Tritrichomonas musculus Genome.</title>
        <authorList>
            <person name="Alves-Ferreira E."/>
            <person name="Grigg M."/>
            <person name="Lorenzi H."/>
            <person name="Galac M."/>
        </authorList>
    </citation>
    <scope>NUCLEOTIDE SEQUENCE [LARGE SCALE GENOMIC DNA]</scope>
    <source>
        <strain evidence="2 3">EAF2021</strain>
    </source>
</reference>
<evidence type="ECO:0000313" key="2">
    <source>
        <dbReference type="EMBL" id="KAK8866883.1"/>
    </source>
</evidence>
<name>A0ABR2IQF0_9EUKA</name>
<gene>
    <name evidence="2" type="ORF">M9Y10_009851</name>
</gene>
<organism evidence="2 3">
    <name type="scientific">Tritrichomonas musculus</name>
    <dbReference type="NCBI Taxonomy" id="1915356"/>
    <lineage>
        <taxon>Eukaryota</taxon>
        <taxon>Metamonada</taxon>
        <taxon>Parabasalia</taxon>
        <taxon>Tritrichomonadida</taxon>
        <taxon>Tritrichomonadidae</taxon>
        <taxon>Tritrichomonas</taxon>
    </lineage>
</organism>
<proteinExistence type="predicted"/>
<dbReference type="Proteomes" id="UP001470230">
    <property type="component" value="Unassembled WGS sequence"/>
</dbReference>
<keyword evidence="1" id="KW-0472">Membrane</keyword>
<evidence type="ECO:0000313" key="3">
    <source>
        <dbReference type="Proteomes" id="UP001470230"/>
    </source>
</evidence>
<keyword evidence="3" id="KW-1185">Reference proteome</keyword>
<keyword evidence="1" id="KW-1133">Transmembrane helix</keyword>
<keyword evidence="1" id="KW-0812">Transmembrane</keyword>
<sequence>MGEHAQHFVRDYLLICLALLIVFIIAVIIMYFMIAKTAPPKKPKKREIKFDTKRSSKLIDTEELYSTRELDDLD</sequence>
<dbReference type="EMBL" id="JAPFFF010000015">
    <property type="protein sequence ID" value="KAK8866883.1"/>
    <property type="molecule type" value="Genomic_DNA"/>
</dbReference>
<accession>A0ABR2IQF0</accession>
<protein>
    <submittedName>
        <fullName evidence="2">Uncharacterized protein</fullName>
    </submittedName>
</protein>
<evidence type="ECO:0000256" key="1">
    <source>
        <dbReference type="SAM" id="Phobius"/>
    </source>
</evidence>